<reference evidence="1" key="1">
    <citation type="submission" date="2023-01" db="EMBL/GenBank/DDBJ databases">
        <title>The chitinases involved in constricting ring structure development in the nematode-trapping fungus Drechslerella dactyloides.</title>
        <authorList>
            <person name="Wang R."/>
            <person name="Zhang L."/>
            <person name="Tang P."/>
            <person name="Li S."/>
            <person name="Liang L."/>
        </authorList>
    </citation>
    <scope>NUCLEOTIDE SEQUENCE</scope>
    <source>
        <strain evidence="1">YMF1.00031</strain>
    </source>
</reference>
<organism evidence="1 2">
    <name type="scientific">Drechslerella dactyloides</name>
    <name type="common">Nematode-trapping fungus</name>
    <name type="synonym">Arthrobotrys dactyloides</name>
    <dbReference type="NCBI Taxonomy" id="74499"/>
    <lineage>
        <taxon>Eukaryota</taxon>
        <taxon>Fungi</taxon>
        <taxon>Dikarya</taxon>
        <taxon>Ascomycota</taxon>
        <taxon>Pezizomycotina</taxon>
        <taxon>Orbiliomycetes</taxon>
        <taxon>Orbiliales</taxon>
        <taxon>Orbiliaceae</taxon>
        <taxon>Drechslerella</taxon>
    </lineage>
</organism>
<protein>
    <submittedName>
        <fullName evidence="1">Uncharacterized protein</fullName>
    </submittedName>
</protein>
<proteinExistence type="predicted"/>
<gene>
    <name evidence="1" type="ORF">Dda_9351</name>
</gene>
<dbReference type="Proteomes" id="UP001221413">
    <property type="component" value="Unassembled WGS sequence"/>
</dbReference>
<keyword evidence="2" id="KW-1185">Reference proteome</keyword>
<sequence length="123" mass="12476">MFDEELGKSSFSDTSIVTTTLLASVSQVCMAIPIIVASDGADLELAVTPAFDKDAGIAPNAGTLGDRIAIDSGHFAKIAASNPTDASRILGEALSLGQKLTGNSVKFAGTVVANPTNPGILKD</sequence>
<name>A0AAD6NF89_DREDA</name>
<evidence type="ECO:0000313" key="2">
    <source>
        <dbReference type="Proteomes" id="UP001221413"/>
    </source>
</evidence>
<comment type="caution">
    <text evidence="1">The sequence shown here is derived from an EMBL/GenBank/DDBJ whole genome shotgun (WGS) entry which is preliminary data.</text>
</comment>
<evidence type="ECO:0000313" key="1">
    <source>
        <dbReference type="EMBL" id="KAJ6255892.1"/>
    </source>
</evidence>
<accession>A0AAD6NF89</accession>
<dbReference type="EMBL" id="JAQGDS010000017">
    <property type="protein sequence ID" value="KAJ6255892.1"/>
    <property type="molecule type" value="Genomic_DNA"/>
</dbReference>
<dbReference type="AlphaFoldDB" id="A0AAD6NF89"/>